<keyword evidence="3 5" id="KW-1133">Transmembrane helix</keyword>
<dbReference type="PANTHER" id="PTHR31234:SF3">
    <property type="entry name" value="LATE EMBRYOGENESIS ABUNDANT (LEA) HYDROXYPROLINE-RICH GLYCOPROTEIN FAMILY"/>
    <property type="match status" value="1"/>
</dbReference>
<dbReference type="GO" id="GO:0098542">
    <property type="term" value="P:defense response to other organism"/>
    <property type="evidence" value="ECO:0007669"/>
    <property type="project" value="InterPro"/>
</dbReference>
<dbReference type="Gene3D" id="2.60.40.1820">
    <property type="match status" value="1"/>
</dbReference>
<evidence type="ECO:0000256" key="5">
    <source>
        <dbReference type="SAM" id="Phobius"/>
    </source>
</evidence>
<dbReference type="Pfam" id="PF03168">
    <property type="entry name" value="LEA_2"/>
    <property type="match status" value="1"/>
</dbReference>
<proteinExistence type="predicted"/>
<feature type="domain" description="Late embryogenesis abundant protein LEA-2 subgroup" evidence="6">
    <location>
        <begin position="95"/>
        <end position="194"/>
    </location>
</feature>
<evidence type="ECO:0000313" key="8">
    <source>
        <dbReference type="Proteomes" id="UP000583929"/>
    </source>
</evidence>
<dbReference type="InterPro" id="IPR004864">
    <property type="entry name" value="LEA_2"/>
</dbReference>
<evidence type="ECO:0000256" key="1">
    <source>
        <dbReference type="ARBA" id="ARBA00004167"/>
    </source>
</evidence>
<evidence type="ECO:0000256" key="4">
    <source>
        <dbReference type="ARBA" id="ARBA00023136"/>
    </source>
</evidence>
<comment type="subcellular location">
    <subcellularLocation>
        <location evidence="1">Membrane</location>
        <topology evidence="1">Single-pass membrane protein</topology>
    </subcellularLocation>
</comment>
<evidence type="ECO:0000256" key="2">
    <source>
        <dbReference type="ARBA" id="ARBA00022692"/>
    </source>
</evidence>
<evidence type="ECO:0000313" key="7">
    <source>
        <dbReference type="EMBL" id="KAF4404436.1"/>
    </source>
</evidence>
<sequence>MTEESQSWPLAPNRIHHRSDEENPAFKAIRKERSNKCFIYVFATIVFLGLILLIFSLIVLRPKSPDVKIRSVTVKTLHYTTSPFPSVNATLVAEISIENPNFGPYSFDGSSARILYGGQKIGERRFGKGRTETRGRTRVRLTMDIRSSRLPEGANNLNSDLNNGVLKISSYAKITGKVELIKIINNRKTSEMKCDMNLVLKTKRIKDLRC</sequence>
<feature type="transmembrane region" description="Helical" evidence="5">
    <location>
        <begin position="37"/>
        <end position="60"/>
    </location>
</feature>
<evidence type="ECO:0000256" key="3">
    <source>
        <dbReference type="ARBA" id="ARBA00022989"/>
    </source>
</evidence>
<keyword evidence="4 5" id="KW-0472">Membrane</keyword>
<dbReference type="Proteomes" id="UP000583929">
    <property type="component" value="Unassembled WGS sequence"/>
</dbReference>
<accession>A0A7J6IAW6</accession>
<gene>
    <name evidence="7" type="ORF">G4B88_014892</name>
</gene>
<dbReference type="InterPro" id="IPR044839">
    <property type="entry name" value="NDR1-like"/>
</dbReference>
<dbReference type="PANTHER" id="PTHR31234">
    <property type="entry name" value="LATE EMBRYOGENESIS ABUNDANT (LEA) HYDROXYPROLINE-RICH GLYCOPROTEIN FAMILY"/>
    <property type="match status" value="1"/>
</dbReference>
<organism evidence="7 8">
    <name type="scientific">Cannabis sativa</name>
    <name type="common">Hemp</name>
    <name type="synonym">Marijuana</name>
    <dbReference type="NCBI Taxonomy" id="3483"/>
    <lineage>
        <taxon>Eukaryota</taxon>
        <taxon>Viridiplantae</taxon>
        <taxon>Streptophyta</taxon>
        <taxon>Embryophyta</taxon>
        <taxon>Tracheophyta</taxon>
        <taxon>Spermatophyta</taxon>
        <taxon>Magnoliopsida</taxon>
        <taxon>eudicotyledons</taxon>
        <taxon>Gunneridae</taxon>
        <taxon>Pentapetalae</taxon>
        <taxon>rosids</taxon>
        <taxon>fabids</taxon>
        <taxon>Rosales</taxon>
        <taxon>Cannabaceae</taxon>
        <taxon>Cannabis</taxon>
    </lineage>
</organism>
<evidence type="ECO:0000259" key="6">
    <source>
        <dbReference type="Pfam" id="PF03168"/>
    </source>
</evidence>
<comment type="caution">
    <text evidence="7">The sequence shown here is derived from an EMBL/GenBank/DDBJ whole genome shotgun (WGS) entry which is preliminary data.</text>
</comment>
<dbReference type="EMBL" id="JAATIQ010000002">
    <property type="protein sequence ID" value="KAF4404436.1"/>
    <property type="molecule type" value="Genomic_DNA"/>
</dbReference>
<protein>
    <recommendedName>
        <fullName evidence="6">Late embryogenesis abundant protein LEA-2 subgroup domain-containing protein</fullName>
    </recommendedName>
</protein>
<keyword evidence="8" id="KW-1185">Reference proteome</keyword>
<dbReference type="GO" id="GO:0005886">
    <property type="term" value="C:plasma membrane"/>
    <property type="evidence" value="ECO:0007669"/>
    <property type="project" value="TreeGrafter"/>
</dbReference>
<dbReference type="AlphaFoldDB" id="A0A7J6IAW6"/>
<keyword evidence="2 5" id="KW-0812">Transmembrane</keyword>
<dbReference type="SUPFAM" id="SSF117070">
    <property type="entry name" value="LEA14-like"/>
    <property type="match status" value="1"/>
</dbReference>
<reference evidence="7 8" key="1">
    <citation type="journal article" date="2020" name="bioRxiv">
        <title>Sequence and annotation of 42 cannabis genomes reveals extensive copy number variation in cannabinoid synthesis and pathogen resistance genes.</title>
        <authorList>
            <person name="Mckernan K.J."/>
            <person name="Helbert Y."/>
            <person name="Kane L.T."/>
            <person name="Ebling H."/>
            <person name="Zhang L."/>
            <person name="Liu B."/>
            <person name="Eaton Z."/>
            <person name="Mclaughlin S."/>
            <person name="Kingan S."/>
            <person name="Baybayan P."/>
            <person name="Concepcion G."/>
            <person name="Jordan M."/>
            <person name="Riva A."/>
            <person name="Barbazuk W."/>
            <person name="Harkins T."/>
        </authorList>
    </citation>
    <scope>NUCLEOTIDE SEQUENCE [LARGE SCALE GENOMIC DNA]</scope>
    <source>
        <strain evidence="8">cv. Jamaican Lion 4</strain>
        <tissue evidence="7">Leaf</tissue>
    </source>
</reference>
<name>A0A7J6IAW6_CANSA</name>